<dbReference type="PANTHER" id="PTHR12143">
    <property type="entry name" value="PEPTIDE N-GLYCANASE PNGASE -RELATED"/>
    <property type="match status" value="1"/>
</dbReference>
<dbReference type="InterPro" id="IPR014718">
    <property type="entry name" value="GH-type_carb-bd"/>
</dbReference>
<evidence type="ECO:0000256" key="2">
    <source>
        <dbReference type="ARBA" id="ARBA00011245"/>
    </source>
</evidence>
<dbReference type="Gene3D" id="1.20.1050.60">
    <property type="entry name" value="alpha-1,2-mannosidase"/>
    <property type="match status" value="1"/>
</dbReference>
<feature type="domain" description="Rhamnogalacturonan lyase" evidence="6">
    <location>
        <begin position="37"/>
        <end position="206"/>
    </location>
</feature>
<reference evidence="9" key="1">
    <citation type="journal article" date="2019" name="Int. J. Syst. Evol. Microbiol.">
        <title>The Global Catalogue of Microorganisms (GCM) 10K type strain sequencing project: providing services to taxonomists for standard genome sequencing and annotation.</title>
        <authorList>
            <consortium name="The Broad Institute Genomics Platform"/>
            <consortium name="The Broad Institute Genome Sequencing Center for Infectious Disease"/>
            <person name="Wu L."/>
            <person name="Ma J."/>
        </authorList>
    </citation>
    <scope>NUCLEOTIDE SEQUENCE [LARGE SCALE GENOMIC DNA]</scope>
    <source>
        <strain evidence="9">CGMCC 1.15407</strain>
    </source>
</reference>
<dbReference type="Gene3D" id="3.30.2080.10">
    <property type="entry name" value="GH92 mannosidase domain"/>
    <property type="match status" value="1"/>
</dbReference>
<keyword evidence="3" id="KW-0106">Calcium</keyword>
<keyword evidence="9" id="KW-1185">Reference proteome</keyword>
<feature type="domain" description="Glycosyl hydrolase family 92" evidence="5">
    <location>
        <begin position="564"/>
        <end position="1044"/>
    </location>
</feature>
<feature type="signal peptide" evidence="4">
    <location>
        <begin position="1"/>
        <end position="27"/>
    </location>
</feature>
<dbReference type="PANTHER" id="PTHR12143:SF39">
    <property type="entry name" value="SECRETED PROTEIN"/>
    <property type="match status" value="1"/>
</dbReference>
<evidence type="ECO:0000256" key="1">
    <source>
        <dbReference type="ARBA" id="ARBA00001913"/>
    </source>
</evidence>
<accession>A0ABQ1V5R4</accession>
<dbReference type="InterPro" id="IPR005887">
    <property type="entry name" value="GH92_a_mannosidase_put"/>
</dbReference>
<dbReference type="Gene3D" id="1.20.1610.10">
    <property type="entry name" value="alpha-1,2-mannosidases domains"/>
    <property type="match status" value="1"/>
</dbReference>
<evidence type="ECO:0000259" key="7">
    <source>
        <dbReference type="Pfam" id="PF17678"/>
    </source>
</evidence>
<feature type="domain" description="Glycosyl hydrolase family 92 N-terminal" evidence="7">
    <location>
        <begin position="318"/>
        <end position="558"/>
    </location>
</feature>
<dbReference type="InterPro" id="IPR050883">
    <property type="entry name" value="PNGase"/>
</dbReference>
<evidence type="ECO:0000259" key="6">
    <source>
        <dbReference type="Pfam" id="PF14683"/>
    </source>
</evidence>
<dbReference type="InterPro" id="IPR041371">
    <property type="entry name" value="GH92_N"/>
</dbReference>
<evidence type="ECO:0000313" key="8">
    <source>
        <dbReference type="EMBL" id="GGF36966.1"/>
    </source>
</evidence>
<keyword evidence="4" id="KW-0732">Signal</keyword>
<dbReference type="InterPro" id="IPR029411">
    <property type="entry name" value="RG-lyase_III"/>
</dbReference>
<dbReference type="NCBIfam" id="TIGR01180">
    <property type="entry name" value="aman2_put"/>
    <property type="match status" value="1"/>
</dbReference>
<dbReference type="InterPro" id="IPR008928">
    <property type="entry name" value="6-hairpin_glycosidase_sf"/>
</dbReference>
<comment type="subunit">
    <text evidence="2">Monomer.</text>
</comment>
<evidence type="ECO:0008006" key="10">
    <source>
        <dbReference type="Google" id="ProtNLM"/>
    </source>
</evidence>
<sequence length="1057" mass="118867">MVMKAFFMNYKLMRSVVLAVMAMTVHCQPLSAQQYKVFQLGSPSGNGHGFALYPDGYEDFIAQDFGFEDRIFWIGRDDPQTDFPYVLPGPKDAWGGTGHTAGIRSHFLNLAFELDEFQPTTGQLRIDLADADSLHAAILKVTVNGKGHHYQLKPGKGTALKGKGSAKGKEQLVVVDLPEGLLKSGMNKITLTSLDGSWLAFDHISLSASSLLKVQPPERAVVGEISPASYQTEGDAGLHQPLLVAAYHLEGSPEIIVELDGTEILRQGLVAGEYLLEAPMPVVHKEKESHYKIKLDGSTVKEGTVKRMPQNTRKWSQYVNTLIGAGHSRWMIAPGPWMPFGMVKLSPDNQNSGWQAGYDPTFESIGTFSHIHEWTMAGLGTFPTIAGPVQTTVGDQGDVQTGYRSSFDKQTEQAGIGMYKVHLTDTDIWASLTSTERASMQLYEYGKGDLGRIMIDLAIPSEYRYQIESCEITRVSPTRIEGKSHQLTPDAWSKGVGQDYIVHFVIEFDRPFERFSHWKDGEILHGTDLVAKEPKNAGAFVEFDLQDSKSVKMRTGISYVSIENAAENLSKEISTPFGWDFDAVVAHQRDTWDKLLGRLKVSSNDAREKERFYTNMYRALASRNTFSDVDGRWRDADENIQQLERPDDLALGCDAFWNTFWNLNQFWNLVTPDWSNRWVRSQLAMYDNAGWLAKGPAGMEYIPVMVAEHEIPLIVGAYQMGIRDYDVHKALEAVVKMQSTEATEVGGGFAGNRDLAHYLEYGYVPHDLGRFSNSLEYSFDDWTVGQFAKSLGETSIYEAFDKRGAWWKHVIDPASGYARMKNAKGEWLEDFDPFRSGANHHYVEGNAWQLTFFVPQDVPGLMEAIGKEKFLERLEWGFSESDRWRFNGPNDQYWDFPVVQGNQQSMHFAFLFNYAGKPWLTQKWSRAIMDRYYGHGVTNAYLGDEDQGQMSAWFIMASLGLFQVDGGTRASPIYEIGSPLFGRVEIDLGNRFGRGETFTIRAVNADRKNIYVQKATLNGKPLNRFWFEAASLLKGGELVLEMGDTPNEEWGNTSLPY</sequence>
<dbReference type="InterPro" id="IPR008979">
    <property type="entry name" value="Galactose-bd-like_sf"/>
</dbReference>
<dbReference type="InterPro" id="IPR012939">
    <property type="entry name" value="Glyco_hydro_92"/>
</dbReference>
<dbReference type="Gene3D" id="2.70.98.10">
    <property type="match status" value="1"/>
</dbReference>
<dbReference type="Pfam" id="PF17678">
    <property type="entry name" value="Glyco_hydro_92N"/>
    <property type="match status" value="1"/>
</dbReference>
<dbReference type="Proteomes" id="UP000647339">
    <property type="component" value="Unassembled WGS sequence"/>
</dbReference>
<dbReference type="EMBL" id="BMIU01000013">
    <property type="protein sequence ID" value="GGF36966.1"/>
    <property type="molecule type" value="Genomic_DNA"/>
</dbReference>
<dbReference type="SUPFAM" id="SSF49785">
    <property type="entry name" value="Galactose-binding domain-like"/>
    <property type="match status" value="1"/>
</dbReference>
<organism evidence="8 9">
    <name type="scientific">Echinicola rosea</name>
    <dbReference type="NCBI Taxonomy" id="1807691"/>
    <lineage>
        <taxon>Bacteria</taxon>
        <taxon>Pseudomonadati</taxon>
        <taxon>Bacteroidota</taxon>
        <taxon>Cytophagia</taxon>
        <taxon>Cytophagales</taxon>
        <taxon>Cyclobacteriaceae</taxon>
        <taxon>Echinicola</taxon>
    </lineage>
</organism>
<name>A0ABQ1V5R4_9BACT</name>
<proteinExistence type="predicted"/>
<protein>
    <recommendedName>
        <fullName evidence="10">Alpha-1,2-mannosidase</fullName>
    </recommendedName>
</protein>
<evidence type="ECO:0000256" key="4">
    <source>
        <dbReference type="SAM" id="SignalP"/>
    </source>
</evidence>
<dbReference type="Pfam" id="PF07971">
    <property type="entry name" value="Glyco_hydro_92"/>
    <property type="match status" value="1"/>
</dbReference>
<dbReference type="Pfam" id="PF14683">
    <property type="entry name" value="CBM-like"/>
    <property type="match status" value="1"/>
</dbReference>
<evidence type="ECO:0000256" key="3">
    <source>
        <dbReference type="ARBA" id="ARBA00022837"/>
    </source>
</evidence>
<dbReference type="SUPFAM" id="SSF48208">
    <property type="entry name" value="Six-hairpin glycosidases"/>
    <property type="match status" value="1"/>
</dbReference>
<comment type="caution">
    <text evidence="8">The sequence shown here is derived from an EMBL/GenBank/DDBJ whole genome shotgun (WGS) entry which is preliminary data.</text>
</comment>
<evidence type="ECO:0000259" key="5">
    <source>
        <dbReference type="Pfam" id="PF07971"/>
    </source>
</evidence>
<gene>
    <name evidence="8" type="ORF">GCM10011339_26850</name>
</gene>
<evidence type="ECO:0000313" key="9">
    <source>
        <dbReference type="Proteomes" id="UP000647339"/>
    </source>
</evidence>
<comment type="cofactor">
    <cofactor evidence="1">
        <name>Ca(2+)</name>
        <dbReference type="ChEBI" id="CHEBI:29108"/>
    </cofactor>
</comment>
<feature type="chain" id="PRO_5047322117" description="Alpha-1,2-mannosidase" evidence="4">
    <location>
        <begin position="28"/>
        <end position="1057"/>
    </location>
</feature>